<sequence>TLQLELPQSQNAKNIDNTQDPCEIFEETVIDSGPALEYNLKLNSNEESFYPIINRNKEPSTYYIKDLIDAKLDQIQQLLKLRIDQLRLKK</sequence>
<comment type="caution">
    <text evidence="1">The sequence shown here is derived from an EMBL/GenBank/DDBJ whole genome shotgun (WGS) entry which is preliminary data.</text>
</comment>
<proteinExistence type="predicted"/>
<feature type="non-terminal residue" evidence="1">
    <location>
        <position position="1"/>
    </location>
</feature>
<evidence type="ECO:0000313" key="2">
    <source>
        <dbReference type="Proteomes" id="UP000789901"/>
    </source>
</evidence>
<reference evidence="1 2" key="1">
    <citation type="submission" date="2021-06" db="EMBL/GenBank/DDBJ databases">
        <authorList>
            <person name="Kallberg Y."/>
            <person name="Tangrot J."/>
            <person name="Rosling A."/>
        </authorList>
    </citation>
    <scope>NUCLEOTIDE SEQUENCE [LARGE SCALE GENOMIC DNA]</scope>
    <source>
        <strain evidence="1 2">120-4 pot B 10/14</strain>
    </source>
</reference>
<dbReference type="EMBL" id="CAJVQB010068037">
    <property type="protein sequence ID" value="CAG8842127.1"/>
    <property type="molecule type" value="Genomic_DNA"/>
</dbReference>
<protein>
    <submittedName>
        <fullName evidence="1">771_t:CDS:1</fullName>
    </submittedName>
</protein>
<organism evidence="1 2">
    <name type="scientific">Gigaspora margarita</name>
    <dbReference type="NCBI Taxonomy" id="4874"/>
    <lineage>
        <taxon>Eukaryota</taxon>
        <taxon>Fungi</taxon>
        <taxon>Fungi incertae sedis</taxon>
        <taxon>Mucoromycota</taxon>
        <taxon>Glomeromycotina</taxon>
        <taxon>Glomeromycetes</taxon>
        <taxon>Diversisporales</taxon>
        <taxon>Gigasporaceae</taxon>
        <taxon>Gigaspora</taxon>
    </lineage>
</organism>
<keyword evidence="2" id="KW-1185">Reference proteome</keyword>
<feature type="non-terminal residue" evidence="1">
    <location>
        <position position="90"/>
    </location>
</feature>
<accession>A0ABN7WWI2</accession>
<gene>
    <name evidence="1" type="ORF">GMARGA_LOCUS35817</name>
</gene>
<evidence type="ECO:0000313" key="1">
    <source>
        <dbReference type="EMBL" id="CAG8842127.1"/>
    </source>
</evidence>
<name>A0ABN7WWI2_GIGMA</name>
<dbReference type="Proteomes" id="UP000789901">
    <property type="component" value="Unassembled WGS sequence"/>
</dbReference>